<sequence length="273" mass="30134">MLRSAVALCACLALAPLPALATPRIDALLDAVGIQRMLELMREEGLVYGTELAEDFLGGNGGRSWDAAVQDVYDLDRMRLRLKEGFEDSMDEDLLDPVEAFYTSETGTEIVSLELAAREAFLDKTLEDATKARIPELEAEHPETYAQVTEFIEVNDLVEQNVVGALNSNYAFYMGLIDGGGFSGDLSETAILADVWGQEPEIRASTTEWLYAFLLTAYLPLETEAMEDYLEMSRSEAGQAFTRALFAGFDEMFIEISRNLGAAASRFMASEEL</sequence>
<evidence type="ECO:0000256" key="1">
    <source>
        <dbReference type="SAM" id="SignalP"/>
    </source>
</evidence>
<reference evidence="4" key="1">
    <citation type="journal article" date="2010" name="ISME J.">
        <title>The complete genome sequence of the algal symbiont Dinoroseobacter shibae: a hitchhiker's guide to life in the sea.</title>
        <authorList>
            <person name="Wagner-Dobler I."/>
            <person name="Ballhausen B."/>
            <person name="Berger M."/>
            <person name="Brinkhoff T."/>
            <person name="Buchholz I."/>
            <person name="Bunk B."/>
            <person name="Cypionka H."/>
            <person name="Daniel R."/>
            <person name="Drepper T."/>
            <person name="Gerdts G."/>
            <person name="Hahnke S."/>
            <person name="Han C."/>
            <person name="Jahn D."/>
            <person name="Kalhoefer D."/>
            <person name="Kiss H."/>
            <person name="Klenk H.P."/>
            <person name="Kyrpides N."/>
            <person name="Liebl W."/>
            <person name="Liesegang H."/>
            <person name="Meincke L."/>
            <person name="Pati A."/>
            <person name="Petersen J."/>
            <person name="Piekarski T."/>
            <person name="Pommerenke C."/>
            <person name="Pradella S."/>
            <person name="Pukall R."/>
            <person name="Rabus R."/>
            <person name="Stackebrandt E."/>
            <person name="Thole S."/>
            <person name="Thompson L."/>
            <person name="Tielen P."/>
            <person name="Tomasch J."/>
            <person name="von Jan M."/>
            <person name="Wanphrut N."/>
            <person name="Wichels A."/>
            <person name="Zech H."/>
            <person name="Simon M."/>
        </authorList>
    </citation>
    <scope>NUCLEOTIDE SEQUENCE [LARGE SCALE GENOMIC DNA]</scope>
    <source>
        <strain evidence="4">DSM 16493 / NCIMB 14021 / DFL 12</strain>
    </source>
</reference>
<gene>
    <name evidence="3" type="ordered locus">Dshi_1459</name>
</gene>
<feature type="chain" id="PRO_5002722781" description="DUF2059 domain-containing protein" evidence="1">
    <location>
        <begin position="22"/>
        <end position="273"/>
    </location>
</feature>
<accession>A8LJH9</accession>
<keyword evidence="1" id="KW-0732">Signal</keyword>
<dbReference type="HOGENOM" id="CLU_075051_0_0_5"/>
<name>A8LJH9_DINSH</name>
<evidence type="ECO:0000313" key="4">
    <source>
        <dbReference type="Proteomes" id="UP000006833"/>
    </source>
</evidence>
<dbReference type="EMBL" id="CP000830">
    <property type="protein sequence ID" value="ABV93201.1"/>
    <property type="molecule type" value="Genomic_DNA"/>
</dbReference>
<protein>
    <recommendedName>
        <fullName evidence="2">DUF2059 domain-containing protein</fullName>
    </recommendedName>
</protein>
<keyword evidence="4" id="KW-1185">Reference proteome</keyword>
<proteinExistence type="predicted"/>
<feature type="domain" description="DUF2059" evidence="2">
    <location>
        <begin position="76"/>
        <end position="134"/>
    </location>
</feature>
<dbReference type="KEGG" id="dsh:Dshi_1459"/>
<evidence type="ECO:0000259" key="2">
    <source>
        <dbReference type="Pfam" id="PF09832"/>
    </source>
</evidence>
<dbReference type="Pfam" id="PF09832">
    <property type="entry name" value="DUF2059"/>
    <property type="match status" value="1"/>
</dbReference>
<dbReference type="InterPro" id="IPR018637">
    <property type="entry name" value="DUF2059"/>
</dbReference>
<organism evidence="3 4">
    <name type="scientific">Dinoroseobacter shibae (strain DSM 16493 / NCIMB 14021 / DFL 12)</name>
    <dbReference type="NCBI Taxonomy" id="398580"/>
    <lineage>
        <taxon>Bacteria</taxon>
        <taxon>Pseudomonadati</taxon>
        <taxon>Pseudomonadota</taxon>
        <taxon>Alphaproteobacteria</taxon>
        <taxon>Rhodobacterales</taxon>
        <taxon>Roseobacteraceae</taxon>
        <taxon>Dinoroseobacter</taxon>
    </lineage>
</organism>
<feature type="signal peptide" evidence="1">
    <location>
        <begin position="1"/>
        <end position="21"/>
    </location>
</feature>
<dbReference type="eggNOG" id="ENOG5033F44">
    <property type="taxonomic scope" value="Bacteria"/>
</dbReference>
<dbReference type="RefSeq" id="WP_012178131.1">
    <property type="nucleotide sequence ID" value="NC_009952.1"/>
</dbReference>
<dbReference type="AlphaFoldDB" id="A8LJH9"/>
<dbReference type="STRING" id="398580.Dshi_1459"/>
<dbReference type="OrthoDB" id="7841298at2"/>
<evidence type="ECO:0000313" key="3">
    <source>
        <dbReference type="EMBL" id="ABV93201.1"/>
    </source>
</evidence>
<dbReference type="Proteomes" id="UP000006833">
    <property type="component" value="Chromosome"/>
</dbReference>